<keyword evidence="12" id="KW-0670">Pyruvate</keyword>
<dbReference type="SFLD" id="SFLDG01066">
    <property type="entry name" value="organic_radical-activating_enz"/>
    <property type="match status" value="1"/>
</dbReference>
<dbReference type="EMBL" id="JAJEKE010000004">
    <property type="protein sequence ID" value="MCQ1529357.1"/>
    <property type="molecule type" value="Genomic_DNA"/>
</dbReference>
<keyword evidence="5 10" id="KW-0949">S-adenosyl-L-methionine</keyword>
<evidence type="ECO:0000313" key="12">
    <source>
        <dbReference type="EMBL" id="MCQ1529357.1"/>
    </source>
</evidence>
<evidence type="ECO:0000256" key="4">
    <source>
        <dbReference type="ARBA" id="ARBA00022485"/>
    </source>
</evidence>
<keyword evidence="12" id="KW-0456">Lyase</keyword>
<evidence type="ECO:0000256" key="2">
    <source>
        <dbReference type="ARBA" id="ARBA00009777"/>
    </source>
</evidence>
<evidence type="ECO:0000259" key="11">
    <source>
        <dbReference type="PROSITE" id="PS51918"/>
    </source>
</evidence>
<keyword evidence="9 10" id="KW-0411">Iron-sulfur</keyword>
<evidence type="ECO:0000256" key="5">
    <source>
        <dbReference type="ARBA" id="ARBA00022691"/>
    </source>
</evidence>
<proteinExistence type="inferred from homology"/>
<comment type="caution">
    <text evidence="12">The sequence shown here is derived from an EMBL/GenBank/DDBJ whole genome shotgun (WGS) entry which is preliminary data.</text>
</comment>
<dbReference type="Gene3D" id="3.20.20.70">
    <property type="entry name" value="Aldolase class I"/>
    <property type="match status" value="1"/>
</dbReference>
<dbReference type="Pfam" id="PF04055">
    <property type="entry name" value="Radical_SAM"/>
    <property type="match status" value="1"/>
</dbReference>
<evidence type="ECO:0000256" key="8">
    <source>
        <dbReference type="ARBA" id="ARBA00023004"/>
    </source>
</evidence>
<dbReference type="SUPFAM" id="SSF102114">
    <property type="entry name" value="Radical SAM enzymes"/>
    <property type="match status" value="1"/>
</dbReference>
<dbReference type="EC" id="1.97.1.4" evidence="10"/>
<keyword evidence="4 10" id="KW-0004">4Fe-4S</keyword>
<feature type="domain" description="Radical SAM core" evidence="11">
    <location>
        <begin position="13"/>
        <end position="235"/>
    </location>
</feature>
<keyword evidence="6 10" id="KW-0479">Metal-binding</keyword>
<dbReference type="GO" id="GO:0016829">
    <property type="term" value="F:lyase activity"/>
    <property type="evidence" value="ECO:0007669"/>
    <property type="project" value="UniProtKB-KW"/>
</dbReference>
<dbReference type="InterPro" id="IPR012838">
    <property type="entry name" value="PFL1_activating"/>
</dbReference>
<dbReference type="InterPro" id="IPR013785">
    <property type="entry name" value="Aldolase_TIM"/>
</dbReference>
<dbReference type="NCBIfam" id="TIGR02493">
    <property type="entry name" value="PFLA"/>
    <property type="match status" value="1"/>
</dbReference>
<sequence>MGRIHSIETLGLVDGPGIRFVAFFQGCGLRCSYCHNPDTWDINKGMEITAEELLKKAVRYKAYFQRSGGGVTCSGGEPLLQPEFLAEFLRLCKENGIHTAIDTAGFGKGSYDSILKYTDLVILDIKHINSAGYRELTGRDMGELESFAMCLKKSGTKLWLRHVVIPGITDSEEHIRSMKKVMMEFDNVGNIELLPYHILGANKYEAMGIPYKLKGVAPMCKDRTKELENILKGQKESDNETGTLSHCYH</sequence>
<evidence type="ECO:0000256" key="9">
    <source>
        <dbReference type="ARBA" id="ARBA00023014"/>
    </source>
</evidence>
<evidence type="ECO:0000256" key="6">
    <source>
        <dbReference type="ARBA" id="ARBA00022723"/>
    </source>
</evidence>
<keyword evidence="10" id="KW-0963">Cytoplasm</keyword>
<comment type="function">
    <text evidence="1 10">Activation of pyruvate formate-lyase under anaerobic conditions by generation of an organic free radical, using S-adenosylmethionine and reduced flavodoxin as cosubstrates to produce 5'-deoxy-adenosine.</text>
</comment>
<evidence type="ECO:0000313" key="13">
    <source>
        <dbReference type="Proteomes" id="UP001651880"/>
    </source>
</evidence>
<organism evidence="12 13">
    <name type="scientific">Lutispora saccharofermentans</name>
    <dbReference type="NCBI Taxonomy" id="3024236"/>
    <lineage>
        <taxon>Bacteria</taxon>
        <taxon>Bacillati</taxon>
        <taxon>Bacillota</taxon>
        <taxon>Clostridia</taxon>
        <taxon>Lutisporales</taxon>
        <taxon>Lutisporaceae</taxon>
        <taxon>Lutispora</taxon>
    </lineage>
</organism>
<dbReference type="PROSITE" id="PS01087">
    <property type="entry name" value="RADICAL_ACTIVATING"/>
    <property type="match status" value="1"/>
</dbReference>
<evidence type="ECO:0000256" key="1">
    <source>
        <dbReference type="ARBA" id="ARBA00003141"/>
    </source>
</evidence>
<dbReference type="PIRSF" id="PIRSF000371">
    <property type="entry name" value="PFL_act_enz"/>
    <property type="match status" value="1"/>
</dbReference>
<dbReference type="InterPro" id="IPR058240">
    <property type="entry name" value="rSAM_sf"/>
</dbReference>
<dbReference type="CDD" id="cd01335">
    <property type="entry name" value="Radical_SAM"/>
    <property type="match status" value="1"/>
</dbReference>
<evidence type="ECO:0000256" key="7">
    <source>
        <dbReference type="ARBA" id="ARBA00023002"/>
    </source>
</evidence>
<protein>
    <recommendedName>
        <fullName evidence="3 10">Pyruvate formate-lyase-activating enzyme</fullName>
        <ecNumber evidence="10">1.97.1.4</ecNumber>
    </recommendedName>
</protein>
<dbReference type="GO" id="GO:0043365">
    <property type="term" value="F:[formate-C-acetyltransferase]-activating enzyme activity"/>
    <property type="evidence" value="ECO:0007669"/>
    <property type="project" value="UniProtKB-EC"/>
</dbReference>
<keyword evidence="7 10" id="KW-0560">Oxidoreductase</keyword>
<dbReference type="PANTHER" id="PTHR30352">
    <property type="entry name" value="PYRUVATE FORMATE-LYASE-ACTIVATING ENZYME"/>
    <property type="match status" value="1"/>
</dbReference>
<keyword evidence="8 10" id="KW-0408">Iron</keyword>
<name>A0ABT1NDN8_9FIRM</name>
<evidence type="ECO:0000256" key="3">
    <source>
        <dbReference type="ARBA" id="ARBA00021356"/>
    </source>
</evidence>
<dbReference type="Proteomes" id="UP001651880">
    <property type="component" value="Unassembled WGS sequence"/>
</dbReference>
<dbReference type="InterPro" id="IPR001989">
    <property type="entry name" value="Radical_activat_CS"/>
</dbReference>
<dbReference type="PANTHER" id="PTHR30352:SF5">
    <property type="entry name" value="PYRUVATE FORMATE-LYASE 1-ACTIVATING ENZYME"/>
    <property type="match status" value="1"/>
</dbReference>
<comment type="catalytic activity">
    <reaction evidence="10">
        <text>glycyl-[formate C-acetyltransferase] + reduced [flavodoxin] + S-adenosyl-L-methionine = glycin-2-yl radical-[formate C-acetyltransferase] + semiquinone [flavodoxin] + 5'-deoxyadenosine + L-methionine + H(+)</text>
        <dbReference type="Rhea" id="RHEA:19225"/>
        <dbReference type="Rhea" id="RHEA-COMP:10622"/>
        <dbReference type="Rhea" id="RHEA-COMP:12190"/>
        <dbReference type="Rhea" id="RHEA-COMP:12191"/>
        <dbReference type="Rhea" id="RHEA-COMP:14480"/>
        <dbReference type="ChEBI" id="CHEBI:15378"/>
        <dbReference type="ChEBI" id="CHEBI:17319"/>
        <dbReference type="ChEBI" id="CHEBI:29947"/>
        <dbReference type="ChEBI" id="CHEBI:32722"/>
        <dbReference type="ChEBI" id="CHEBI:57618"/>
        <dbReference type="ChEBI" id="CHEBI:57844"/>
        <dbReference type="ChEBI" id="CHEBI:59789"/>
        <dbReference type="ChEBI" id="CHEBI:140311"/>
        <dbReference type="EC" id="1.97.1.4"/>
    </reaction>
</comment>
<dbReference type="PROSITE" id="PS51918">
    <property type="entry name" value="RADICAL_SAM"/>
    <property type="match status" value="1"/>
</dbReference>
<dbReference type="InterPro" id="IPR012839">
    <property type="entry name" value="Organic_radical_activase"/>
</dbReference>
<gene>
    <name evidence="12" type="primary">pflA</name>
    <name evidence="12" type="ORF">LJD61_07300</name>
</gene>
<comment type="similarity">
    <text evidence="2 10">Belongs to the organic radical-activating enzymes family.</text>
</comment>
<comment type="cofactor">
    <cofactor evidence="10">
        <name>[4Fe-4S] cluster</name>
        <dbReference type="ChEBI" id="CHEBI:49883"/>
    </cofactor>
    <text evidence="10">Binds 1 [4Fe-4S] cluster. The cluster is coordinated with 3 cysteines and an exchangeable S-adenosyl-L-methionine.</text>
</comment>
<evidence type="ECO:0000256" key="10">
    <source>
        <dbReference type="RuleBase" id="RU362053"/>
    </source>
</evidence>
<dbReference type="InterPro" id="IPR034457">
    <property type="entry name" value="Organic_radical-activating"/>
</dbReference>
<dbReference type="SFLD" id="SFLDS00029">
    <property type="entry name" value="Radical_SAM"/>
    <property type="match status" value="1"/>
</dbReference>
<reference evidence="12 13" key="1">
    <citation type="submission" date="2021-10" db="EMBL/GenBank/DDBJ databases">
        <title>Lutispora strain m25 sp. nov., a thermophilic, non-spore-forming bacterium isolated from a lab-scale methanogenic bioreactor digesting anaerobic sludge.</title>
        <authorList>
            <person name="El Houari A."/>
            <person name="Mcdonald J."/>
        </authorList>
    </citation>
    <scope>NUCLEOTIDE SEQUENCE [LARGE SCALE GENOMIC DNA]</scope>
    <source>
        <strain evidence="13">m25</strain>
    </source>
</reference>
<keyword evidence="13" id="KW-1185">Reference proteome</keyword>
<dbReference type="InterPro" id="IPR007197">
    <property type="entry name" value="rSAM"/>
</dbReference>
<dbReference type="RefSeq" id="WP_255226872.1">
    <property type="nucleotide sequence ID" value="NZ_JAJEKE010000004.1"/>
</dbReference>
<comment type="subcellular location">
    <subcellularLocation>
        <location evidence="10">Cytoplasm</location>
    </subcellularLocation>
</comment>
<accession>A0ABT1NDN8</accession>